<dbReference type="EMBL" id="FXYF01000009">
    <property type="protein sequence ID" value="SMX46230.1"/>
    <property type="molecule type" value="Genomic_DNA"/>
</dbReference>
<keyword evidence="8" id="KW-0012">Acyltransferase</keyword>
<sequence length="326" mass="33455">MTTLYLCAAGNPEAVRLALTVNEASPRWDRIVLLDDDPAKQGVEIMGVPVVGPFAALAGHQPGDEAVNLVARSTKGRDRAREKIEGFGIALASLVHPAVDLRGTTQGRAVTIYGGSVVSALSTVGDHAVIFTQAVLGHGATLGAGAVLAPGAVVNARVRVGARAYIGSNASVLPDLEIGEDATVSACSAAVFDVPPGATALGVPAENLGGPMSAASVPQAPPQAPAPVPEADRSALLAEVRAIYAQVLGVSSIGSEVNFFHAGGDSRRALELQLMLGERLGRPVRIVDIFQFPTPALLAAHVLGGQGTPARPSRATLRQRRLHARS</sequence>
<dbReference type="PROSITE" id="PS50075">
    <property type="entry name" value="CARRIER"/>
    <property type="match status" value="1"/>
</dbReference>
<dbReference type="InterPro" id="IPR036736">
    <property type="entry name" value="ACP-like_sf"/>
</dbReference>
<dbReference type="InterPro" id="IPR011004">
    <property type="entry name" value="Trimer_LpxA-like_sf"/>
</dbReference>
<evidence type="ECO:0000313" key="8">
    <source>
        <dbReference type="EMBL" id="SMX46230.1"/>
    </source>
</evidence>
<evidence type="ECO:0000313" key="9">
    <source>
        <dbReference type="Proteomes" id="UP000207598"/>
    </source>
</evidence>
<dbReference type="InterPro" id="IPR050179">
    <property type="entry name" value="Trans_hexapeptide_repeat"/>
</dbReference>
<keyword evidence="4 8" id="KW-0808">Transferase</keyword>
<dbReference type="InterPro" id="IPR009081">
    <property type="entry name" value="PP-bd_ACP"/>
</dbReference>
<dbReference type="InterPro" id="IPR020019">
    <property type="entry name" value="AcTrfase_PglD-like"/>
</dbReference>
<evidence type="ECO:0000256" key="1">
    <source>
        <dbReference type="ARBA" id="ARBA00007274"/>
    </source>
</evidence>
<dbReference type="SUPFAM" id="SSF47336">
    <property type="entry name" value="ACP-like"/>
    <property type="match status" value="1"/>
</dbReference>
<keyword evidence="5" id="KW-0677">Repeat</keyword>
<dbReference type="Proteomes" id="UP000207598">
    <property type="component" value="Unassembled WGS sequence"/>
</dbReference>
<evidence type="ECO:0000256" key="4">
    <source>
        <dbReference type="ARBA" id="ARBA00022679"/>
    </source>
</evidence>
<name>A0A238KUB5_9RHOB</name>
<dbReference type="PANTHER" id="PTHR43300">
    <property type="entry name" value="ACETYLTRANSFERASE"/>
    <property type="match status" value="1"/>
</dbReference>
<dbReference type="PANTHER" id="PTHR43300:SF7">
    <property type="entry name" value="UDP-N-ACETYLBACILLOSAMINE N-ACETYLTRANSFERASE"/>
    <property type="match status" value="1"/>
</dbReference>
<dbReference type="SMART" id="SM00823">
    <property type="entry name" value="PKS_PP"/>
    <property type="match status" value="1"/>
</dbReference>
<evidence type="ECO:0000259" key="7">
    <source>
        <dbReference type="PROSITE" id="PS50075"/>
    </source>
</evidence>
<protein>
    <submittedName>
        <fullName evidence="8">Putative acetyltransferase EpsM</fullName>
        <ecNumber evidence="8">2.3.1.-</ecNumber>
    </submittedName>
</protein>
<feature type="domain" description="Carrier" evidence="7">
    <location>
        <begin position="231"/>
        <end position="306"/>
    </location>
</feature>
<dbReference type="InterPro" id="IPR020806">
    <property type="entry name" value="PKS_PP-bd"/>
</dbReference>
<dbReference type="RefSeq" id="WP_094022155.1">
    <property type="nucleotide sequence ID" value="NZ_FXYF01000009.1"/>
</dbReference>
<feature type="region of interest" description="Disordered" evidence="6">
    <location>
        <begin position="306"/>
        <end position="326"/>
    </location>
</feature>
<gene>
    <name evidence="8" type="primary">epsM_2</name>
    <name evidence="8" type="ORF">MAA8898_03369</name>
</gene>
<keyword evidence="3" id="KW-0597">Phosphoprotein</keyword>
<dbReference type="AlphaFoldDB" id="A0A238KUB5"/>
<evidence type="ECO:0000256" key="2">
    <source>
        <dbReference type="ARBA" id="ARBA00022450"/>
    </source>
</evidence>
<dbReference type="OrthoDB" id="7545269at2"/>
<feature type="compositionally biased region" description="Basic residues" evidence="6">
    <location>
        <begin position="317"/>
        <end position="326"/>
    </location>
</feature>
<evidence type="ECO:0000256" key="3">
    <source>
        <dbReference type="ARBA" id="ARBA00022553"/>
    </source>
</evidence>
<accession>A0A238KUB5</accession>
<dbReference type="Pfam" id="PF00550">
    <property type="entry name" value="PP-binding"/>
    <property type="match status" value="1"/>
</dbReference>
<evidence type="ECO:0000256" key="5">
    <source>
        <dbReference type="ARBA" id="ARBA00022737"/>
    </source>
</evidence>
<proteinExistence type="inferred from homology"/>
<organism evidence="8 9">
    <name type="scientific">Maliponia aquimaris</name>
    <dbReference type="NCBI Taxonomy" id="1673631"/>
    <lineage>
        <taxon>Bacteria</taxon>
        <taxon>Pseudomonadati</taxon>
        <taxon>Pseudomonadota</taxon>
        <taxon>Alphaproteobacteria</taxon>
        <taxon>Rhodobacterales</taxon>
        <taxon>Paracoccaceae</taxon>
        <taxon>Maliponia</taxon>
    </lineage>
</organism>
<keyword evidence="2" id="KW-0596">Phosphopantetheine</keyword>
<dbReference type="Gene3D" id="2.160.10.10">
    <property type="entry name" value="Hexapeptide repeat proteins"/>
    <property type="match status" value="2"/>
</dbReference>
<reference evidence="8 9" key="1">
    <citation type="submission" date="2017-05" db="EMBL/GenBank/DDBJ databases">
        <authorList>
            <person name="Song R."/>
            <person name="Chenine A.L."/>
            <person name="Ruprecht R.M."/>
        </authorList>
    </citation>
    <scope>NUCLEOTIDE SEQUENCE [LARGE SCALE GENOMIC DNA]</scope>
    <source>
        <strain evidence="8 9">CECT 8898</strain>
    </source>
</reference>
<dbReference type="PROSITE" id="PS00101">
    <property type="entry name" value="HEXAPEP_TRANSFERASES"/>
    <property type="match status" value="1"/>
</dbReference>
<dbReference type="CDD" id="cd03360">
    <property type="entry name" value="LbH_AT_putative"/>
    <property type="match status" value="1"/>
</dbReference>
<dbReference type="GO" id="GO:0016746">
    <property type="term" value="F:acyltransferase activity"/>
    <property type="evidence" value="ECO:0007669"/>
    <property type="project" value="UniProtKB-KW"/>
</dbReference>
<dbReference type="SUPFAM" id="SSF51161">
    <property type="entry name" value="Trimeric LpxA-like enzymes"/>
    <property type="match status" value="1"/>
</dbReference>
<keyword evidence="9" id="KW-1185">Reference proteome</keyword>
<dbReference type="Gene3D" id="1.10.1200.10">
    <property type="entry name" value="ACP-like"/>
    <property type="match status" value="1"/>
</dbReference>
<evidence type="ECO:0000256" key="6">
    <source>
        <dbReference type="SAM" id="MobiDB-lite"/>
    </source>
</evidence>
<dbReference type="EC" id="2.3.1.-" evidence="8"/>
<comment type="similarity">
    <text evidence="1">Belongs to the transferase hexapeptide repeat family.</text>
</comment>
<dbReference type="GO" id="GO:0031177">
    <property type="term" value="F:phosphopantetheine binding"/>
    <property type="evidence" value="ECO:0007669"/>
    <property type="project" value="InterPro"/>
</dbReference>
<dbReference type="InterPro" id="IPR018357">
    <property type="entry name" value="Hexapep_transf_CS"/>
</dbReference>